<dbReference type="Gene3D" id="3.40.50.300">
    <property type="entry name" value="P-loop containing nucleotide triphosphate hydrolases"/>
    <property type="match status" value="1"/>
</dbReference>
<dbReference type="Pfam" id="PF12476">
    <property type="entry name" value="DUF3696"/>
    <property type="match status" value="1"/>
</dbReference>
<dbReference type="InterPro" id="IPR022532">
    <property type="entry name" value="DUF3696"/>
</dbReference>
<proteinExistence type="predicted"/>
<dbReference type="EMBL" id="JADJMH010000038">
    <property type="protein sequence ID" value="MBK7677588.1"/>
    <property type="molecule type" value="Genomic_DNA"/>
</dbReference>
<name>A0A935UJF2_9PROT</name>
<gene>
    <name evidence="3" type="ORF">IPJ27_24165</name>
</gene>
<dbReference type="Proteomes" id="UP000697998">
    <property type="component" value="Unassembled WGS sequence"/>
</dbReference>
<dbReference type="InterPro" id="IPR027417">
    <property type="entry name" value="P-loop_NTPase"/>
</dbReference>
<comment type="caution">
    <text evidence="3">The sequence shown here is derived from an EMBL/GenBank/DDBJ whole genome shotgun (WGS) entry which is preliminary data.</text>
</comment>
<reference evidence="3 4" key="1">
    <citation type="submission" date="2020-10" db="EMBL/GenBank/DDBJ databases">
        <title>Connecting structure to function with the recovery of over 1000 high-quality activated sludge metagenome-assembled genomes encoding full-length rRNA genes using long-read sequencing.</title>
        <authorList>
            <person name="Singleton C.M."/>
            <person name="Petriglieri F."/>
            <person name="Kristensen J.M."/>
            <person name="Kirkegaard R.H."/>
            <person name="Michaelsen T.Y."/>
            <person name="Andersen M.H."/>
            <person name="Karst S.M."/>
            <person name="Dueholm M.S."/>
            <person name="Nielsen P.H."/>
            <person name="Albertsen M."/>
        </authorList>
    </citation>
    <scope>NUCLEOTIDE SEQUENCE [LARGE SCALE GENOMIC DNA]</scope>
    <source>
        <strain evidence="3">EsbW_18-Q3-R4-48_BATAC.285</strain>
    </source>
</reference>
<dbReference type="AlphaFoldDB" id="A0A935UJF2"/>
<dbReference type="InterPro" id="IPR041685">
    <property type="entry name" value="AAA_GajA/Old/RecF-like"/>
</dbReference>
<evidence type="ECO:0000259" key="2">
    <source>
        <dbReference type="Pfam" id="PF13175"/>
    </source>
</evidence>
<evidence type="ECO:0000313" key="3">
    <source>
        <dbReference type="EMBL" id="MBK7677588.1"/>
    </source>
</evidence>
<evidence type="ECO:0000313" key="4">
    <source>
        <dbReference type="Proteomes" id="UP000697998"/>
    </source>
</evidence>
<organism evidence="3 4">
    <name type="scientific">Candidatus Accumulibacter proximus</name>
    <dbReference type="NCBI Taxonomy" id="2954385"/>
    <lineage>
        <taxon>Bacteria</taxon>
        <taxon>Pseudomonadati</taxon>
        <taxon>Pseudomonadota</taxon>
        <taxon>Betaproteobacteria</taxon>
        <taxon>Candidatus Accumulibacter</taxon>
    </lineage>
</organism>
<dbReference type="PIRSF" id="PIRSF034888">
    <property type="entry name" value="P-loop_UCP034888"/>
    <property type="match status" value="1"/>
</dbReference>
<feature type="domain" description="DUF3696" evidence="1">
    <location>
        <begin position="397"/>
        <end position="443"/>
    </location>
</feature>
<dbReference type="PANTHER" id="PTHR43581">
    <property type="entry name" value="ATP/GTP PHOSPHATASE"/>
    <property type="match status" value="1"/>
</dbReference>
<dbReference type="Pfam" id="PF13175">
    <property type="entry name" value="AAA_15"/>
    <property type="match status" value="1"/>
</dbReference>
<sequence>MLTGMQIQNFKAWKDTKVVPLAPLTVIFGTNSSGKSSLGHLLLALKQTVQLADRKRALHLGDENSLIDLGTFADCVHGHDLGQKIMFSLRWRLPQVVTVKNPLNSSEVFKGSELELSSTLRADKSGQPETESFTYRLLQGDAESLAVTHRRGDRTSLDCRPLKLVMAVGRKWPLEPPEKFYRFADRTLLRYQNADFLADFALQAEEMLERMYYLGPLRQSARRVYQWSGETPPHVGALGEHTIAALLAATEQGRKLNRGPNKKLQPFDVFIAGWLRDLGVIDSFEVHPVAEGRKEYEVLVRTLAKSPVVKLTDVGVGVSQVLPALVQAFYSPPNSVVWMEQPEIHLHPSAQANLADAFISAVQSNENGSPRGTQLIIETHSEHFLTRLQRRVAERRIEATDVAVYFVKREGAGAELEALRLNLFGEIENWPENFFGDEMGDIAARTLEAIKRQAAGEKA</sequence>
<dbReference type="InterPro" id="IPR051396">
    <property type="entry name" value="Bact_Antivir_Def_Nuclease"/>
</dbReference>
<protein>
    <submittedName>
        <fullName evidence="3">DUF3696 domain-containing protein</fullName>
    </submittedName>
</protein>
<dbReference type="InterPro" id="IPR014592">
    <property type="entry name" value="P-loop_UCP034888"/>
</dbReference>
<dbReference type="PANTHER" id="PTHR43581:SF2">
    <property type="entry name" value="EXCINUCLEASE ATPASE SUBUNIT"/>
    <property type="match status" value="1"/>
</dbReference>
<accession>A0A935UJF2</accession>
<evidence type="ECO:0000259" key="1">
    <source>
        <dbReference type="Pfam" id="PF12476"/>
    </source>
</evidence>
<feature type="domain" description="Endonuclease GajA/Old nuclease/RecF-like AAA" evidence="2">
    <location>
        <begin position="289"/>
        <end position="384"/>
    </location>
</feature>
<dbReference type="SUPFAM" id="SSF52540">
    <property type="entry name" value="P-loop containing nucleoside triphosphate hydrolases"/>
    <property type="match status" value="1"/>
</dbReference>